<dbReference type="EMBL" id="RWGY01000051">
    <property type="protein sequence ID" value="TVU05081.1"/>
    <property type="molecule type" value="Genomic_DNA"/>
</dbReference>
<dbReference type="InterPro" id="IPR032675">
    <property type="entry name" value="LRR_dom_sf"/>
</dbReference>
<dbReference type="InterPro" id="IPR055411">
    <property type="entry name" value="LRR_FXL15/At3g58940/PEG3-like"/>
</dbReference>
<feature type="domain" description="F-box" evidence="1">
    <location>
        <begin position="12"/>
        <end position="59"/>
    </location>
</feature>
<dbReference type="Gramene" id="TVU05081">
    <property type="protein sequence ID" value="TVU05081"/>
    <property type="gene ID" value="EJB05_48232"/>
</dbReference>
<dbReference type="InterPro" id="IPR036047">
    <property type="entry name" value="F-box-like_dom_sf"/>
</dbReference>
<dbReference type="InterPro" id="IPR001810">
    <property type="entry name" value="F-box_dom"/>
</dbReference>
<dbReference type="PANTHER" id="PTHR38926">
    <property type="entry name" value="F-BOX DOMAIN CONTAINING PROTEIN, EXPRESSED"/>
    <property type="match status" value="1"/>
</dbReference>
<proteinExistence type="predicted"/>
<keyword evidence="4" id="KW-1185">Reference proteome</keyword>
<accession>A0A5J9T3L1</accession>
<dbReference type="AlphaFoldDB" id="A0A5J9T3L1"/>
<organism evidence="3 4">
    <name type="scientific">Eragrostis curvula</name>
    <name type="common">weeping love grass</name>
    <dbReference type="NCBI Taxonomy" id="38414"/>
    <lineage>
        <taxon>Eukaryota</taxon>
        <taxon>Viridiplantae</taxon>
        <taxon>Streptophyta</taxon>
        <taxon>Embryophyta</taxon>
        <taxon>Tracheophyta</taxon>
        <taxon>Spermatophyta</taxon>
        <taxon>Magnoliopsida</taxon>
        <taxon>Liliopsida</taxon>
        <taxon>Poales</taxon>
        <taxon>Poaceae</taxon>
        <taxon>PACMAD clade</taxon>
        <taxon>Chloridoideae</taxon>
        <taxon>Eragrostideae</taxon>
        <taxon>Eragrostidinae</taxon>
        <taxon>Eragrostis</taxon>
    </lineage>
</organism>
<dbReference type="Gene3D" id="1.20.1280.50">
    <property type="match status" value="1"/>
</dbReference>
<name>A0A5J9T3L1_9POAL</name>
<evidence type="ECO:0000313" key="3">
    <source>
        <dbReference type="EMBL" id="TVU05081.1"/>
    </source>
</evidence>
<dbReference type="Gene3D" id="3.80.10.10">
    <property type="entry name" value="Ribonuclease Inhibitor"/>
    <property type="match status" value="1"/>
</dbReference>
<feature type="domain" description="F-box/LRR-repeat protein 15/At3g58940/PEG3-like LRR" evidence="2">
    <location>
        <begin position="100"/>
        <end position="170"/>
    </location>
</feature>
<sequence length="231" mass="26593">MGNLEPEETRDWTALPYDILCEIFCRTRQVDILCGAELACTAWRRVAAHEPAVWRCIDVRFEEDEHVTEHLYLERLAMGRAAVDRSAGRCESFRGPADRHLLAYLAARSPSLRSLYVTSIWCLPEAFEDRVIAKLPMLEELVLCGGLLLQSNLRALLKHCPRLQLLETGECFIDTQLDYDLRQMCTKQIKDFSVMGICPVCYSWTCRFEKNLQEIGEGVDIEIYGVCKYYI</sequence>
<evidence type="ECO:0000259" key="1">
    <source>
        <dbReference type="Pfam" id="PF12937"/>
    </source>
</evidence>
<comment type="caution">
    <text evidence="3">The sequence shown here is derived from an EMBL/GenBank/DDBJ whole genome shotgun (WGS) entry which is preliminary data.</text>
</comment>
<evidence type="ECO:0000259" key="2">
    <source>
        <dbReference type="Pfam" id="PF24758"/>
    </source>
</evidence>
<dbReference type="SUPFAM" id="SSF81383">
    <property type="entry name" value="F-box domain"/>
    <property type="match status" value="1"/>
</dbReference>
<dbReference type="OrthoDB" id="688218at2759"/>
<reference evidence="3 4" key="1">
    <citation type="journal article" date="2019" name="Sci. Rep.">
        <title>A high-quality genome of Eragrostis curvula grass provides insights into Poaceae evolution and supports new strategies to enhance forage quality.</title>
        <authorList>
            <person name="Carballo J."/>
            <person name="Santos B.A.C.M."/>
            <person name="Zappacosta D."/>
            <person name="Garbus I."/>
            <person name="Selva J.P."/>
            <person name="Gallo C.A."/>
            <person name="Diaz A."/>
            <person name="Albertini E."/>
            <person name="Caccamo M."/>
            <person name="Echenique V."/>
        </authorList>
    </citation>
    <scope>NUCLEOTIDE SEQUENCE [LARGE SCALE GENOMIC DNA]</scope>
    <source>
        <strain evidence="4">cv. Victoria</strain>
        <tissue evidence="3">Leaf</tissue>
    </source>
</reference>
<protein>
    <submittedName>
        <fullName evidence="3">Uncharacterized protein</fullName>
    </submittedName>
</protein>
<dbReference type="Pfam" id="PF24758">
    <property type="entry name" value="LRR_At5g56370"/>
    <property type="match status" value="1"/>
</dbReference>
<dbReference type="Proteomes" id="UP000324897">
    <property type="component" value="Unassembled WGS sequence"/>
</dbReference>
<gene>
    <name evidence="3" type="ORF">EJB05_48232</name>
</gene>
<feature type="non-terminal residue" evidence="3">
    <location>
        <position position="1"/>
    </location>
</feature>
<evidence type="ECO:0000313" key="4">
    <source>
        <dbReference type="Proteomes" id="UP000324897"/>
    </source>
</evidence>
<dbReference type="PANTHER" id="PTHR38926:SF74">
    <property type="entry name" value="OS08G0193600 PROTEIN"/>
    <property type="match status" value="1"/>
</dbReference>
<dbReference type="Pfam" id="PF12937">
    <property type="entry name" value="F-box-like"/>
    <property type="match status" value="1"/>
</dbReference>